<dbReference type="EMBL" id="VCQU01000001">
    <property type="protein sequence ID" value="NMN94431.1"/>
    <property type="molecule type" value="Genomic_DNA"/>
</dbReference>
<evidence type="ECO:0000313" key="2">
    <source>
        <dbReference type="EMBL" id="NMN94431.1"/>
    </source>
</evidence>
<dbReference type="SUPFAM" id="SSF51726">
    <property type="entry name" value="UROD/MetE-like"/>
    <property type="match status" value="1"/>
</dbReference>
<reference evidence="2 3" key="1">
    <citation type="submission" date="2019-05" db="EMBL/GenBank/DDBJ databases">
        <authorList>
            <person name="Lee S.D."/>
        </authorList>
    </citation>
    <scope>NUCLEOTIDE SEQUENCE [LARGE SCALE GENOMIC DNA]</scope>
    <source>
        <strain evidence="2 3">YC2-7</strain>
    </source>
</reference>
<dbReference type="Gene3D" id="3.20.20.210">
    <property type="match status" value="1"/>
</dbReference>
<dbReference type="InterPro" id="IPR002629">
    <property type="entry name" value="Met_Synth_C/arc"/>
</dbReference>
<name>A0A848K7H6_9NOCA</name>
<organism evidence="2 3">
    <name type="scientific">Antrihabitans stalactiti</name>
    <dbReference type="NCBI Taxonomy" id="2584121"/>
    <lineage>
        <taxon>Bacteria</taxon>
        <taxon>Bacillati</taxon>
        <taxon>Actinomycetota</taxon>
        <taxon>Actinomycetes</taxon>
        <taxon>Mycobacteriales</taxon>
        <taxon>Nocardiaceae</taxon>
        <taxon>Antrihabitans</taxon>
    </lineage>
</organism>
<dbReference type="InterPro" id="IPR038071">
    <property type="entry name" value="UROD/MetE-like_sf"/>
</dbReference>
<keyword evidence="3" id="KW-1185">Reference proteome</keyword>
<protein>
    <submittedName>
        <fullName evidence="2">Methionine synthase</fullName>
    </submittedName>
</protein>
<proteinExistence type="predicted"/>
<evidence type="ECO:0000313" key="3">
    <source>
        <dbReference type="Proteomes" id="UP000535543"/>
    </source>
</evidence>
<sequence>MTEILAGIATGIGSWPGTNPREAAATVVGELGELPHLVELPVRGVGADMIARTGALLVDLPFDTTTRGYRLTARRGGVAKRSHDYLREDLDALEEAWETAGLRGTGKTVKLQACGPLTLAAEVELANGHRVLTDPGATRDFADSLAEGLARHVAEMRRRLDCDIVLQIDEPLLPDVLDGRLRGVSRMDTVAAMPGPDALDNINRVIDAAGAPVLVHNCSASPPLELLRRSNATYVGVDLTLVKPADLDGIGELFQAGKGVALGLVPTTAPTTPLKWDDAAAPALKLVDRLGFGRAILREQVIVTPTCGLAGASNAWARQALKLCSEVARSFAEA</sequence>
<dbReference type="CDD" id="cd03310">
    <property type="entry name" value="CIMS_like"/>
    <property type="match status" value="1"/>
</dbReference>
<dbReference type="GO" id="GO:0009086">
    <property type="term" value="P:methionine biosynthetic process"/>
    <property type="evidence" value="ECO:0007669"/>
    <property type="project" value="InterPro"/>
</dbReference>
<reference evidence="2 3" key="2">
    <citation type="submission" date="2020-06" db="EMBL/GenBank/DDBJ databases">
        <title>Antribacter stalactiti gen. nov., sp. nov., a new member of the family Nacardiaceae isolated from a cave.</title>
        <authorList>
            <person name="Kim I.S."/>
        </authorList>
    </citation>
    <scope>NUCLEOTIDE SEQUENCE [LARGE SCALE GENOMIC DNA]</scope>
    <source>
        <strain evidence="2 3">YC2-7</strain>
    </source>
</reference>
<feature type="domain" description="Cobalamin-independent methionine synthase MetE C-terminal/archaeal" evidence="1">
    <location>
        <begin position="9"/>
        <end position="329"/>
    </location>
</feature>
<dbReference type="GO" id="GO:0003871">
    <property type="term" value="F:5-methyltetrahydropteroyltriglutamate-homocysteine S-methyltransferase activity"/>
    <property type="evidence" value="ECO:0007669"/>
    <property type="project" value="InterPro"/>
</dbReference>
<evidence type="ECO:0000259" key="1">
    <source>
        <dbReference type="Pfam" id="PF01717"/>
    </source>
</evidence>
<comment type="caution">
    <text evidence="2">The sequence shown here is derived from an EMBL/GenBank/DDBJ whole genome shotgun (WGS) entry which is preliminary data.</text>
</comment>
<accession>A0A848K7H6</accession>
<dbReference type="GO" id="GO:0008270">
    <property type="term" value="F:zinc ion binding"/>
    <property type="evidence" value="ECO:0007669"/>
    <property type="project" value="InterPro"/>
</dbReference>
<dbReference type="RefSeq" id="WP_169585084.1">
    <property type="nucleotide sequence ID" value="NZ_VCQU01000001.1"/>
</dbReference>
<dbReference type="Pfam" id="PF01717">
    <property type="entry name" value="Meth_synt_2"/>
    <property type="match status" value="1"/>
</dbReference>
<dbReference type="Proteomes" id="UP000535543">
    <property type="component" value="Unassembled WGS sequence"/>
</dbReference>
<gene>
    <name evidence="2" type="ORF">FGL95_05185</name>
</gene>
<dbReference type="AlphaFoldDB" id="A0A848K7H6"/>